<reference evidence="2" key="1">
    <citation type="submission" date="2018-05" db="EMBL/GenBank/DDBJ databases">
        <authorList>
            <person name="Lanie J.A."/>
            <person name="Ng W.-L."/>
            <person name="Kazmierczak K.M."/>
            <person name="Andrzejewski T.M."/>
            <person name="Davidsen T.M."/>
            <person name="Wayne K.J."/>
            <person name="Tettelin H."/>
            <person name="Glass J.I."/>
            <person name="Rusch D."/>
            <person name="Podicherti R."/>
            <person name="Tsui H.-C.T."/>
            <person name="Winkler M.E."/>
        </authorList>
    </citation>
    <scope>NUCLEOTIDE SEQUENCE</scope>
</reference>
<dbReference type="EMBL" id="UINC01057207">
    <property type="protein sequence ID" value="SVB78117.1"/>
    <property type="molecule type" value="Genomic_DNA"/>
</dbReference>
<evidence type="ECO:0000313" key="2">
    <source>
        <dbReference type="EMBL" id="SVB78117.1"/>
    </source>
</evidence>
<protein>
    <recommendedName>
        <fullName evidence="3">Type I restriction enzyme R protein N-terminal domain-containing protein</fullName>
    </recommendedName>
</protein>
<proteinExistence type="predicted"/>
<feature type="region of interest" description="Disordered" evidence="1">
    <location>
        <begin position="251"/>
        <end position="286"/>
    </location>
</feature>
<feature type="region of interest" description="Disordered" evidence="1">
    <location>
        <begin position="315"/>
        <end position="337"/>
    </location>
</feature>
<evidence type="ECO:0000256" key="1">
    <source>
        <dbReference type="SAM" id="MobiDB-lite"/>
    </source>
</evidence>
<organism evidence="2">
    <name type="scientific">marine metagenome</name>
    <dbReference type="NCBI Taxonomy" id="408172"/>
    <lineage>
        <taxon>unclassified sequences</taxon>
        <taxon>metagenomes</taxon>
        <taxon>ecological metagenomes</taxon>
    </lineage>
</organism>
<gene>
    <name evidence="2" type="ORF">METZ01_LOCUS230971</name>
</gene>
<name>A0A382GTU8_9ZZZZ</name>
<dbReference type="AlphaFoldDB" id="A0A382GTU8"/>
<feature type="compositionally biased region" description="Basic residues" evidence="1">
    <location>
        <begin position="261"/>
        <end position="286"/>
    </location>
</feature>
<accession>A0A382GTU8</accession>
<sequence length="337" mass="37860">MAKITKKVQERLRAGLRRFRPLLKAAREREASRADTATLALDLLSDLFGFDRYSEVTSELDNREAVYDFAIHSGGAVAMLVRVSPICAAPDDRYLLATAQHALLHGVEWIILTNGIGWQVHHVEDAGKTRPETPVVLAFDLSHMQPGRTAHLETLYLLTREGHQSAGLDHFRLRLEMSNRHFLGAMMLSDPVVAAVRRELRKLSPGLKITPLEVRENLAKGVLRPDVMASRETTAVLEFLQKIKQDALEAKRKAADPNRFSGRRTPGKRKAAPGKWTAKRGATRKKPLSMKFNEAASDRTVLRISKKVDIKKVLQRNESAPDKPRRRGRLLNWGAKP</sequence>
<evidence type="ECO:0008006" key="3">
    <source>
        <dbReference type="Google" id="ProtNLM"/>
    </source>
</evidence>